<dbReference type="PANTHER" id="PTHR45644:SF3">
    <property type="entry name" value="FI08533P-RELATED"/>
    <property type="match status" value="1"/>
</dbReference>
<proteinExistence type="inferred from homology"/>
<dbReference type="InterPro" id="IPR003593">
    <property type="entry name" value="AAA+_ATPase"/>
</dbReference>
<evidence type="ECO:0000256" key="4">
    <source>
        <dbReference type="ARBA" id="ARBA00022840"/>
    </source>
</evidence>
<feature type="domain" description="AAA+ ATPase" evidence="8">
    <location>
        <begin position="168"/>
        <end position="310"/>
    </location>
</feature>
<dbReference type="InterPro" id="IPR051701">
    <property type="entry name" value="Mito_OM_Translocase_MSP1"/>
</dbReference>
<feature type="transmembrane region" description="Helical" evidence="7">
    <location>
        <begin position="28"/>
        <end position="51"/>
    </location>
</feature>
<protein>
    <recommendedName>
        <fullName evidence="8">AAA+ ATPase domain-containing protein</fullName>
    </recommendedName>
</protein>
<keyword evidence="7" id="KW-0812">Transmembrane</keyword>
<dbReference type="Proteomes" id="UP000663855">
    <property type="component" value="Unassembled WGS sequence"/>
</dbReference>
<dbReference type="SMART" id="SM00382">
    <property type="entry name" value="AAA"/>
    <property type="match status" value="1"/>
</dbReference>
<gene>
    <name evidence="9" type="ORF">CJN711_LOCUS18788</name>
</gene>
<dbReference type="Gene3D" id="3.40.50.300">
    <property type="entry name" value="P-loop containing nucleotide triphosphate hydrolases"/>
    <property type="match status" value="1"/>
</dbReference>
<feature type="transmembrane region" description="Helical" evidence="7">
    <location>
        <begin position="58"/>
        <end position="78"/>
    </location>
</feature>
<accession>A0A815GH81</accession>
<keyword evidence="4 6" id="KW-0067">ATP-binding</keyword>
<reference evidence="9" key="1">
    <citation type="submission" date="2021-02" db="EMBL/GenBank/DDBJ databases">
        <authorList>
            <person name="Nowell W R."/>
        </authorList>
    </citation>
    <scope>NUCLEOTIDE SEQUENCE</scope>
</reference>
<keyword evidence="2 6" id="KW-0547">Nucleotide-binding</keyword>
<evidence type="ECO:0000313" key="10">
    <source>
        <dbReference type="Proteomes" id="UP000663855"/>
    </source>
</evidence>
<dbReference type="GO" id="GO:0016887">
    <property type="term" value="F:ATP hydrolysis activity"/>
    <property type="evidence" value="ECO:0007669"/>
    <property type="project" value="InterPro"/>
</dbReference>
<name>A0A815GH81_9BILA</name>
<evidence type="ECO:0000256" key="3">
    <source>
        <dbReference type="ARBA" id="ARBA00022787"/>
    </source>
</evidence>
<dbReference type="PANTHER" id="PTHR45644">
    <property type="entry name" value="AAA ATPASE, PUTATIVE (AFU_ORTHOLOGUE AFUA_2G12920)-RELATED-RELATED"/>
    <property type="match status" value="1"/>
</dbReference>
<dbReference type="InterPro" id="IPR003960">
    <property type="entry name" value="ATPase_AAA_CS"/>
</dbReference>
<dbReference type="Gene3D" id="1.10.8.60">
    <property type="match status" value="1"/>
</dbReference>
<comment type="caution">
    <text evidence="9">The sequence shown here is derived from an EMBL/GenBank/DDBJ whole genome shotgun (WGS) entry which is preliminary data.</text>
</comment>
<sequence>MVLPSKFARDLTESSYRTINFKDPQVRALLLSLGARALALVGSMVFSYFLIRYAIKRARALALVGSMVFSYFLIRYAIKSMDPTHEEKQRQKELAEIISKKMNLPKSLVNNFNEYEMCLLTDLINPNDIKVTWQDIGGLDEIIDNVRQTVIYPLQHPELFSQSKLLTTPKGVLLYGPPGCGKTMLAKAIAREAGANFINLQVTSLLDKWYGESQKRTAAIFSLARKLQPTIIFIDEIDSFMRTRQTDDHECTRMVKTQFMTLWDGLETDDSDPLSNRVLIIGATNRAQDLDAAILRRMPTRYHISLPNLNQRMRIFELILSDEQLEKDVDLEQLAQQTTNYTGSDINEICRQAAMQRIVELCHQQLTTNAEESLSQLRAIKQADFIEAIKKVRDSHQHQQSFNKLFLD</sequence>
<dbReference type="AlphaFoldDB" id="A0A815GH81"/>
<comment type="similarity">
    <text evidence="6">Belongs to the AAA ATPase family.</text>
</comment>
<dbReference type="SUPFAM" id="SSF52540">
    <property type="entry name" value="P-loop containing nucleoside triphosphate hydrolases"/>
    <property type="match status" value="1"/>
</dbReference>
<evidence type="ECO:0000256" key="2">
    <source>
        <dbReference type="ARBA" id="ARBA00022741"/>
    </source>
</evidence>
<dbReference type="GO" id="GO:0140570">
    <property type="term" value="P:extraction of mislocalized protein from mitochondrial outer membrane"/>
    <property type="evidence" value="ECO:0007669"/>
    <property type="project" value="TreeGrafter"/>
</dbReference>
<evidence type="ECO:0000259" key="8">
    <source>
        <dbReference type="SMART" id="SM00382"/>
    </source>
</evidence>
<dbReference type="PROSITE" id="PS00674">
    <property type="entry name" value="AAA"/>
    <property type="match status" value="1"/>
</dbReference>
<evidence type="ECO:0000256" key="1">
    <source>
        <dbReference type="ARBA" id="ARBA00004572"/>
    </source>
</evidence>
<evidence type="ECO:0000256" key="5">
    <source>
        <dbReference type="ARBA" id="ARBA00023128"/>
    </source>
</evidence>
<keyword evidence="5" id="KW-0496">Mitochondrion</keyword>
<comment type="subcellular location">
    <subcellularLocation>
        <location evidence="1">Mitochondrion outer membrane</location>
        <topology evidence="1">Single-pass membrane protein</topology>
    </subcellularLocation>
</comment>
<dbReference type="InterPro" id="IPR027417">
    <property type="entry name" value="P-loop_NTPase"/>
</dbReference>
<organism evidence="9 10">
    <name type="scientific">Rotaria magnacalcarata</name>
    <dbReference type="NCBI Taxonomy" id="392030"/>
    <lineage>
        <taxon>Eukaryota</taxon>
        <taxon>Metazoa</taxon>
        <taxon>Spiralia</taxon>
        <taxon>Gnathifera</taxon>
        <taxon>Rotifera</taxon>
        <taxon>Eurotatoria</taxon>
        <taxon>Bdelloidea</taxon>
        <taxon>Philodinida</taxon>
        <taxon>Philodinidae</taxon>
        <taxon>Rotaria</taxon>
    </lineage>
</organism>
<evidence type="ECO:0000313" key="9">
    <source>
        <dbReference type="EMBL" id="CAF1338254.1"/>
    </source>
</evidence>
<dbReference type="GO" id="GO:0005524">
    <property type="term" value="F:ATP binding"/>
    <property type="evidence" value="ECO:0007669"/>
    <property type="project" value="UniProtKB-KW"/>
</dbReference>
<evidence type="ECO:0000256" key="6">
    <source>
        <dbReference type="RuleBase" id="RU003651"/>
    </source>
</evidence>
<dbReference type="InterPro" id="IPR003959">
    <property type="entry name" value="ATPase_AAA_core"/>
</dbReference>
<dbReference type="EMBL" id="CAJNOV010008791">
    <property type="protein sequence ID" value="CAF1338254.1"/>
    <property type="molecule type" value="Genomic_DNA"/>
</dbReference>
<keyword evidence="7" id="KW-0472">Membrane</keyword>
<dbReference type="FunFam" id="3.40.50.300:FF:000538">
    <property type="entry name" value="ATPase family AAA domain-containing protein 1"/>
    <property type="match status" value="1"/>
</dbReference>
<dbReference type="GO" id="GO:0005741">
    <property type="term" value="C:mitochondrial outer membrane"/>
    <property type="evidence" value="ECO:0007669"/>
    <property type="project" value="UniProtKB-SubCell"/>
</dbReference>
<dbReference type="InterPro" id="IPR041569">
    <property type="entry name" value="AAA_lid_3"/>
</dbReference>
<evidence type="ECO:0000256" key="7">
    <source>
        <dbReference type="SAM" id="Phobius"/>
    </source>
</evidence>
<dbReference type="Pfam" id="PF17862">
    <property type="entry name" value="AAA_lid_3"/>
    <property type="match status" value="1"/>
</dbReference>
<keyword evidence="3" id="KW-1000">Mitochondrion outer membrane</keyword>
<keyword evidence="7" id="KW-1133">Transmembrane helix</keyword>
<dbReference type="Pfam" id="PF00004">
    <property type="entry name" value="AAA"/>
    <property type="match status" value="1"/>
</dbReference>